<feature type="domain" description="HTH araC/xylS-type" evidence="4">
    <location>
        <begin position="218"/>
        <end position="315"/>
    </location>
</feature>
<dbReference type="PANTHER" id="PTHR47893:SF1">
    <property type="entry name" value="REGULATORY PROTEIN PCHR"/>
    <property type="match status" value="1"/>
</dbReference>
<dbReference type="SMART" id="SM00342">
    <property type="entry name" value="HTH_ARAC"/>
    <property type="match status" value="1"/>
</dbReference>
<dbReference type="InterPro" id="IPR018062">
    <property type="entry name" value="HTH_AraC-typ_CS"/>
</dbReference>
<comment type="caution">
    <text evidence="5">The sequence shown here is derived from an EMBL/GenBank/DDBJ whole genome shotgun (WGS) entry which is preliminary data.</text>
</comment>
<keyword evidence="2" id="KW-0238">DNA-binding</keyword>
<dbReference type="InterPro" id="IPR018060">
    <property type="entry name" value="HTH_AraC"/>
</dbReference>
<name>A0ABW0PS22_9HYPH</name>
<keyword evidence="1" id="KW-0805">Transcription regulation</keyword>
<accession>A0ABW0PS22</accession>
<evidence type="ECO:0000256" key="2">
    <source>
        <dbReference type="ARBA" id="ARBA00023125"/>
    </source>
</evidence>
<dbReference type="InterPro" id="IPR020449">
    <property type="entry name" value="Tscrpt_reg_AraC-type_HTH"/>
</dbReference>
<dbReference type="PANTHER" id="PTHR47893">
    <property type="entry name" value="REGULATORY PROTEIN PCHR"/>
    <property type="match status" value="1"/>
</dbReference>
<evidence type="ECO:0000313" key="5">
    <source>
        <dbReference type="EMBL" id="MFC5515360.1"/>
    </source>
</evidence>
<dbReference type="Gene3D" id="1.10.10.60">
    <property type="entry name" value="Homeodomain-like"/>
    <property type="match status" value="2"/>
</dbReference>
<evidence type="ECO:0000259" key="4">
    <source>
        <dbReference type="PROSITE" id="PS01124"/>
    </source>
</evidence>
<sequence>MRVADLERRPGLTLESDNDRLSHEDPLFRGEFWHREMRRGLHVHASNVFEVEGFTALSSQKAGLSCIFLIEGDVAIEVGERRFDFHGTGAVHEGVLIPSARPEQFRRISRGNQKLRHLVITVSPEWLDRDGLETVSDHRLASGLASDHLGGQSWKTTRRLGELVHRILAPTCAPSDLRDLLIESAAVEIIAEALGASTHQEERTLTTSLTPFDRSRLRRAEDYIAGHSGALLVEDIAREAGTSGSGLQRLFKTAHGTSVVEHVRQRRLEQARRALAEDQVSIQEASALAGYGNAANFATAFKRQFGVSPSEVRARTR</sequence>
<proteinExistence type="predicted"/>
<evidence type="ECO:0000256" key="1">
    <source>
        <dbReference type="ARBA" id="ARBA00023015"/>
    </source>
</evidence>
<dbReference type="RefSeq" id="WP_266342384.1">
    <property type="nucleotide sequence ID" value="NZ_JAPKNH010000001.1"/>
</dbReference>
<dbReference type="SUPFAM" id="SSF46689">
    <property type="entry name" value="Homeodomain-like"/>
    <property type="match status" value="1"/>
</dbReference>
<keyword evidence="6" id="KW-1185">Reference proteome</keyword>
<evidence type="ECO:0000256" key="3">
    <source>
        <dbReference type="ARBA" id="ARBA00023163"/>
    </source>
</evidence>
<gene>
    <name evidence="5" type="ORF">ACFPP9_06225</name>
</gene>
<reference evidence="6" key="1">
    <citation type="journal article" date="2019" name="Int. J. Syst. Evol. Microbiol.">
        <title>The Global Catalogue of Microorganisms (GCM) 10K type strain sequencing project: providing services to taxonomists for standard genome sequencing and annotation.</title>
        <authorList>
            <consortium name="The Broad Institute Genomics Platform"/>
            <consortium name="The Broad Institute Genome Sequencing Center for Infectious Disease"/>
            <person name="Wu L."/>
            <person name="Ma J."/>
        </authorList>
    </citation>
    <scope>NUCLEOTIDE SEQUENCE [LARGE SCALE GENOMIC DNA]</scope>
    <source>
        <strain evidence="6">KACC 12633</strain>
    </source>
</reference>
<dbReference type="InterPro" id="IPR053142">
    <property type="entry name" value="PchR_regulatory_protein"/>
</dbReference>
<dbReference type="Pfam" id="PF12833">
    <property type="entry name" value="HTH_18"/>
    <property type="match status" value="1"/>
</dbReference>
<organism evidence="5 6">
    <name type="scientific">Kaistia terrae</name>
    <dbReference type="NCBI Taxonomy" id="537017"/>
    <lineage>
        <taxon>Bacteria</taxon>
        <taxon>Pseudomonadati</taxon>
        <taxon>Pseudomonadota</taxon>
        <taxon>Alphaproteobacteria</taxon>
        <taxon>Hyphomicrobiales</taxon>
        <taxon>Kaistiaceae</taxon>
        <taxon>Kaistia</taxon>
    </lineage>
</organism>
<protein>
    <submittedName>
        <fullName evidence="5">Helix-turn-helix transcriptional regulator</fullName>
    </submittedName>
</protein>
<dbReference type="PRINTS" id="PR00032">
    <property type="entry name" value="HTHARAC"/>
</dbReference>
<dbReference type="PROSITE" id="PS00041">
    <property type="entry name" value="HTH_ARAC_FAMILY_1"/>
    <property type="match status" value="1"/>
</dbReference>
<dbReference type="Proteomes" id="UP001596150">
    <property type="component" value="Unassembled WGS sequence"/>
</dbReference>
<dbReference type="EMBL" id="JBHSML010000003">
    <property type="protein sequence ID" value="MFC5515360.1"/>
    <property type="molecule type" value="Genomic_DNA"/>
</dbReference>
<evidence type="ECO:0000313" key="6">
    <source>
        <dbReference type="Proteomes" id="UP001596150"/>
    </source>
</evidence>
<keyword evidence="3" id="KW-0804">Transcription</keyword>
<dbReference type="PROSITE" id="PS01124">
    <property type="entry name" value="HTH_ARAC_FAMILY_2"/>
    <property type="match status" value="1"/>
</dbReference>
<dbReference type="InterPro" id="IPR009057">
    <property type="entry name" value="Homeodomain-like_sf"/>
</dbReference>